<gene>
    <name evidence="1" type="ORF">QWY15_11705</name>
</gene>
<accession>A0ABT8MSY4</accession>
<name>A0ABT8MSY4_9BACL</name>
<keyword evidence="2" id="KW-1185">Reference proteome</keyword>
<dbReference type="EMBL" id="JAUJWW010000005">
    <property type="protein sequence ID" value="MDN7227964.1"/>
    <property type="molecule type" value="Genomic_DNA"/>
</dbReference>
<reference evidence="1 2" key="1">
    <citation type="submission" date="2023-06" db="EMBL/GenBank/DDBJ databases">
        <title>Novel species in genus Planococcus.</title>
        <authorList>
            <person name="Ning S."/>
        </authorList>
    </citation>
    <scope>NUCLEOTIDE SEQUENCE [LARGE SCALE GENOMIC DNA]</scope>
    <source>
        <strain evidence="1 2">N064</strain>
    </source>
</reference>
<sequence length="170" mass="19477">MNLLFAIGMLVGCSQTGTKNTNEQVIHKVLELQFSGPDKEFMDAMWNLENKNIVNGTEENEVFDRYVREVYGEYFTVSELEPFMRAFGIQYPSTAHSNDYKLELKDVSIEQTEEAGNRYEFIAQIGFQKSGGKEETAKVEGTIFFSTKEEGKIGRFQYSKDESLMESLSR</sequence>
<proteinExistence type="predicted"/>
<organism evidence="1 2">
    <name type="scientific">Planococcus liqunii</name>
    <dbReference type="NCBI Taxonomy" id="3058394"/>
    <lineage>
        <taxon>Bacteria</taxon>
        <taxon>Bacillati</taxon>
        <taxon>Bacillota</taxon>
        <taxon>Bacilli</taxon>
        <taxon>Bacillales</taxon>
        <taxon>Caryophanaceae</taxon>
        <taxon>Planococcus</taxon>
    </lineage>
</organism>
<protein>
    <submittedName>
        <fullName evidence="1">Uncharacterized protein</fullName>
    </submittedName>
</protein>
<dbReference type="RefSeq" id="WP_301726505.1">
    <property type="nucleotide sequence ID" value="NZ_JAUJWW010000005.1"/>
</dbReference>
<evidence type="ECO:0000313" key="2">
    <source>
        <dbReference type="Proteomes" id="UP001172054"/>
    </source>
</evidence>
<comment type="caution">
    <text evidence="1">The sequence shown here is derived from an EMBL/GenBank/DDBJ whole genome shotgun (WGS) entry which is preliminary data.</text>
</comment>
<evidence type="ECO:0000313" key="1">
    <source>
        <dbReference type="EMBL" id="MDN7227964.1"/>
    </source>
</evidence>
<dbReference type="Proteomes" id="UP001172054">
    <property type="component" value="Unassembled WGS sequence"/>
</dbReference>